<dbReference type="InterPro" id="IPR039309">
    <property type="entry name" value="BT1"/>
</dbReference>
<feature type="transmembrane region" description="Helical" evidence="7">
    <location>
        <begin position="43"/>
        <end position="64"/>
    </location>
</feature>
<evidence type="ECO:0000256" key="7">
    <source>
        <dbReference type="SAM" id="Phobius"/>
    </source>
</evidence>
<proteinExistence type="inferred from homology"/>
<evidence type="ECO:0000256" key="4">
    <source>
        <dbReference type="ARBA" id="ARBA00022692"/>
    </source>
</evidence>
<dbReference type="Pfam" id="PF07690">
    <property type="entry name" value="MFS_1"/>
    <property type="match status" value="1"/>
</dbReference>
<evidence type="ECO:0000256" key="5">
    <source>
        <dbReference type="ARBA" id="ARBA00022989"/>
    </source>
</evidence>
<evidence type="ECO:0000256" key="1">
    <source>
        <dbReference type="ARBA" id="ARBA00004141"/>
    </source>
</evidence>
<feature type="transmembrane region" description="Helical" evidence="7">
    <location>
        <begin position="329"/>
        <end position="347"/>
    </location>
</feature>
<feature type="transmembrane region" description="Helical" evidence="7">
    <location>
        <begin position="115"/>
        <end position="134"/>
    </location>
</feature>
<keyword evidence="5 7" id="KW-1133">Transmembrane helix</keyword>
<name>A0A1M5VRJ0_9BRAD</name>
<feature type="transmembrane region" description="Helical" evidence="7">
    <location>
        <begin position="179"/>
        <end position="199"/>
    </location>
</feature>
<dbReference type="Proteomes" id="UP000189796">
    <property type="component" value="Chromosome I"/>
</dbReference>
<dbReference type="GO" id="GO:0022857">
    <property type="term" value="F:transmembrane transporter activity"/>
    <property type="evidence" value="ECO:0007669"/>
    <property type="project" value="InterPro"/>
</dbReference>
<evidence type="ECO:0000313" key="9">
    <source>
        <dbReference type="Proteomes" id="UP000189796"/>
    </source>
</evidence>
<feature type="transmembrane region" description="Helical" evidence="7">
    <location>
        <begin position="211"/>
        <end position="232"/>
    </location>
</feature>
<dbReference type="GO" id="GO:0016020">
    <property type="term" value="C:membrane"/>
    <property type="evidence" value="ECO:0007669"/>
    <property type="project" value="UniProtKB-SubCell"/>
</dbReference>
<dbReference type="InterPro" id="IPR036259">
    <property type="entry name" value="MFS_trans_sf"/>
</dbReference>
<reference evidence="8 9" key="1">
    <citation type="submission" date="2016-11" db="EMBL/GenBank/DDBJ databases">
        <authorList>
            <person name="Jaros S."/>
            <person name="Januszkiewicz K."/>
            <person name="Wedrychowicz H."/>
        </authorList>
    </citation>
    <scope>NUCLEOTIDE SEQUENCE [LARGE SCALE GENOMIC DNA]</scope>
    <source>
        <strain evidence="8 9">GAS138</strain>
    </source>
</reference>
<keyword evidence="6 7" id="KW-0472">Membrane</keyword>
<dbReference type="EMBL" id="LT670817">
    <property type="protein sequence ID" value="SHH77891.1"/>
    <property type="molecule type" value="Genomic_DNA"/>
</dbReference>
<dbReference type="OrthoDB" id="8191993at2"/>
<feature type="transmembrane region" description="Helical" evidence="7">
    <location>
        <begin position="301"/>
        <end position="320"/>
    </location>
</feature>
<dbReference type="PANTHER" id="PTHR31585:SF0">
    <property type="entry name" value="FOLATE-BIOPTERIN TRANSPORTER 1, CHLOROPLASTIC"/>
    <property type="match status" value="1"/>
</dbReference>
<gene>
    <name evidence="8" type="ORF">SAMN05443248_6130</name>
</gene>
<accession>A0A1M5VRJ0</accession>
<evidence type="ECO:0000256" key="2">
    <source>
        <dbReference type="ARBA" id="ARBA00007015"/>
    </source>
</evidence>
<dbReference type="PANTHER" id="PTHR31585">
    <property type="entry name" value="FOLATE-BIOPTERIN TRANSPORTER 1, CHLOROPLASTIC"/>
    <property type="match status" value="1"/>
</dbReference>
<feature type="transmembrane region" description="Helical" evidence="7">
    <location>
        <begin position="140"/>
        <end position="159"/>
    </location>
</feature>
<organism evidence="8 9">
    <name type="scientific">Bradyrhizobium erythrophlei</name>
    <dbReference type="NCBI Taxonomy" id="1437360"/>
    <lineage>
        <taxon>Bacteria</taxon>
        <taxon>Pseudomonadati</taxon>
        <taxon>Pseudomonadota</taxon>
        <taxon>Alphaproteobacteria</taxon>
        <taxon>Hyphomicrobiales</taxon>
        <taxon>Nitrobacteraceae</taxon>
        <taxon>Bradyrhizobium</taxon>
    </lineage>
</organism>
<comment type="subcellular location">
    <subcellularLocation>
        <location evidence="1">Membrane</location>
        <topology evidence="1">Multi-pass membrane protein</topology>
    </subcellularLocation>
</comment>
<evidence type="ECO:0000313" key="8">
    <source>
        <dbReference type="EMBL" id="SHH77891.1"/>
    </source>
</evidence>
<keyword evidence="3" id="KW-0813">Transport</keyword>
<feature type="transmembrane region" description="Helical" evidence="7">
    <location>
        <begin position="264"/>
        <end position="281"/>
    </location>
</feature>
<comment type="similarity">
    <text evidence="2">Belongs to the major facilitator superfamily. Folate-biopterin transporter (TC 2.A.71) family.</text>
</comment>
<dbReference type="Gene3D" id="1.20.1250.20">
    <property type="entry name" value="MFS general substrate transporter like domains"/>
    <property type="match status" value="2"/>
</dbReference>
<evidence type="ECO:0000256" key="6">
    <source>
        <dbReference type="ARBA" id="ARBA00023136"/>
    </source>
</evidence>
<feature type="transmembrane region" description="Helical" evidence="7">
    <location>
        <begin position="413"/>
        <end position="437"/>
    </location>
</feature>
<sequence length="457" mass="49530">MKCLALSFPEDRSRATPDDRSADTAEAVAVGPADLSRPVRLRIFLYLGILIVLLALGGPSGGLIDIPISFFLKNRLHLTAHEVANFRLAAAIPLYLSFVFGFIRDTWNPLGMRDRGFMLVFGGISALLYVFFAFTPMGYATLFAAVVLLTTSFLFVASAQNGLTSAIGQQHAMTGQISAVWNVFLSIPTVVALLIGGSLSDLLEVKNPDQAVRILFLVGAAIMTAVALYALSKPREVFDNVRVENVTDGHPMADVKRLVRHRPIYPALLIWLLWNFAPGSATPLQYHLQNSLHATDAQWGQWNAIFAASFIPTFIAYGFLCRRFPLKTLLLWGTVAAVSQMIPLLFIHTMTGALIAAVPIGLMGGVATGAYMDLIIRSCPRGLQGTTLMMSSSLYFVVSRFGDVLGTSLYDHFGGFTVCVIAITIVYALILPTLLLVPERLIATPDGQTTGFGLAAE</sequence>
<evidence type="ECO:0000256" key="3">
    <source>
        <dbReference type="ARBA" id="ARBA00022448"/>
    </source>
</evidence>
<keyword evidence="4 7" id="KW-0812">Transmembrane</keyword>
<dbReference type="SUPFAM" id="SSF103473">
    <property type="entry name" value="MFS general substrate transporter"/>
    <property type="match status" value="1"/>
</dbReference>
<feature type="transmembrane region" description="Helical" evidence="7">
    <location>
        <begin position="84"/>
        <end position="103"/>
    </location>
</feature>
<feature type="transmembrane region" description="Helical" evidence="7">
    <location>
        <begin position="353"/>
        <end position="371"/>
    </location>
</feature>
<dbReference type="AlphaFoldDB" id="A0A1M5VRJ0"/>
<feature type="transmembrane region" description="Helical" evidence="7">
    <location>
        <begin position="383"/>
        <end position="401"/>
    </location>
</feature>
<protein>
    <submittedName>
        <fullName evidence="8">Major Facilitator Superfamily protein</fullName>
    </submittedName>
</protein>
<dbReference type="InterPro" id="IPR011701">
    <property type="entry name" value="MFS"/>
</dbReference>